<reference evidence="1 2" key="1">
    <citation type="submission" date="2020-07" db="EMBL/GenBank/DDBJ databases">
        <title>Comparative genomics of pyrophilous fungi reveals a link between fire events and developmental genes.</title>
        <authorList>
            <consortium name="DOE Joint Genome Institute"/>
            <person name="Steindorff A.S."/>
            <person name="Carver A."/>
            <person name="Calhoun S."/>
            <person name="Stillman K."/>
            <person name="Liu H."/>
            <person name="Lipzen A."/>
            <person name="Pangilinan J."/>
            <person name="Labutti K."/>
            <person name="Bruns T.D."/>
            <person name="Grigoriev I.V."/>
        </authorList>
    </citation>
    <scope>NUCLEOTIDE SEQUENCE [LARGE SCALE GENOMIC DNA]</scope>
    <source>
        <strain evidence="1 2">CBS 144469</strain>
    </source>
</reference>
<dbReference type="AlphaFoldDB" id="A0A8H6HCR3"/>
<dbReference type="OrthoDB" id="3067340at2759"/>
<organism evidence="1 2">
    <name type="scientific">Ephemerocybe angulata</name>
    <dbReference type="NCBI Taxonomy" id="980116"/>
    <lineage>
        <taxon>Eukaryota</taxon>
        <taxon>Fungi</taxon>
        <taxon>Dikarya</taxon>
        <taxon>Basidiomycota</taxon>
        <taxon>Agaricomycotina</taxon>
        <taxon>Agaricomycetes</taxon>
        <taxon>Agaricomycetidae</taxon>
        <taxon>Agaricales</taxon>
        <taxon>Agaricineae</taxon>
        <taxon>Psathyrellaceae</taxon>
        <taxon>Ephemerocybe</taxon>
    </lineage>
</organism>
<evidence type="ECO:0000313" key="2">
    <source>
        <dbReference type="Proteomes" id="UP000521943"/>
    </source>
</evidence>
<proteinExistence type="predicted"/>
<evidence type="ECO:0008006" key="3">
    <source>
        <dbReference type="Google" id="ProtNLM"/>
    </source>
</evidence>
<keyword evidence="2" id="KW-1185">Reference proteome</keyword>
<gene>
    <name evidence="1" type="ORF">DFP72DRAFT_1078228</name>
</gene>
<accession>A0A8H6HCR3</accession>
<comment type="caution">
    <text evidence="1">The sequence shown here is derived from an EMBL/GenBank/DDBJ whole genome shotgun (WGS) entry which is preliminary data.</text>
</comment>
<dbReference type="EMBL" id="JACGCI010000116">
    <property type="protein sequence ID" value="KAF6744639.1"/>
    <property type="molecule type" value="Genomic_DNA"/>
</dbReference>
<evidence type="ECO:0000313" key="1">
    <source>
        <dbReference type="EMBL" id="KAF6744639.1"/>
    </source>
</evidence>
<protein>
    <recommendedName>
        <fullName evidence="3">F-box domain-containing protein</fullName>
    </recommendedName>
</protein>
<name>A0A8H6HCR3_9AGAR</name>
<dbReference type="Proteomes" id="UP000521943">
    <property type="component" value="Unassembled WGS sequence"/>
</dbReference>
<sequence length="320" mass="36772">MEAQSRPEAINDLRLPLPTEFGQWNKFPPELVRETVQHMDFEQLTTFRSTSRIHDYETNKVLEERVDAQLTHFGLEKGRIFEIMTKRHAFISGSVALVVLFPGEAFIPGDIDFYVGEEYHDQFVNDVLSSTKYTETPLPSGTTTTVLFRDGYPLENAGIKSVKWLQHAEKKTKMNIIQIELPEVMAAVFQFYSTLLMNVITPVGVGCGYPRLTMKKAGVLKERPMEKAHKVALNQDKYWARGFDIWPTWTCEPVKRLLAGHKQGDKCCPQQRRTLRTKDGFLWMSFKEDRGVDLKLFLPDIAWLNDPKSIVNDNSHTCTN</sequence>